<evidence type="ECO:0000256" key="1">
    <source>
        <dbReference type="SAM" id="MobiDB-lite"/>
    </source>
</evidence>
<feature type="region of interest" description="Disordered" evidence="1">
    <location>
        <begin position="43"/>
        <end position="63"/>
    </location>
</feature>
<dbReference type="Proteomes" id="UP000724874">
    <property type="component" value="Unassembled WGS sequence"/>
</dbReference>
<dbReference type="AlphaFoldDB" id="A0A9P5N6D5"/>
<feature type="compositionally biased region" description="Low complexity" evidence="1">
    <location>
        <begin position="488"/>
        <end position="498"/>
    </location>
</feature>
<accession>A0A9P5N6D5</accession>
<dbReference type="EMBL" id="JADNYJ010000969">
    <property type="protein sequence ID" value="KAF8867735.1"/>
    <property type="molecule type" value="Genomic_DNA"/>
</dbReference>
<reference evidence="2" key="1">
    <citation type="submission" date="2020-11" db="EMBL/GenBank/DDBJ databases">
        <authorList>
            <consortium name="DOE Joint Genome Institute"/>
            <person name="Ahrendt S."/>
            <person name="Riley R."/>
            <person name="Andreopoulos W."/>
            <person name="LaButti K."/>
            <person name="Pangilinan J."/>
            <person name="Ruiz-duenas F.J."/>
            <person name="Barrasa J.M."/>
            <person name="Sanchez-Garcia M."/>
            <person name="Camarero S."/>
            <person name="Miyauchi S."/>
            <person name="Serrano A."/>
            <person name="Linde D."/>
            <person name="Babiker R."/>
            <person name="Drula E."/>
            <person name="Ayuso-Fernandez I."/>
            <person name="Pacheco R."/>
            <person name="Padilla G."/>
            <person name="Ferreira P."/>
            <person name="Barriuso J."/>
            <person name="Kellner H."/>
            <person name="Castanera R."/>
            <person name="Alfaro M."/>
            <person name="Ramirez L."/>
            <person name="Pisabarro A.G."/>
            <person name="Kuo A."/>
            <person name="Tritt A."/>
            <person name="Lipzen A."/>
            <person name="He G."/>
            <person name="Yan M."/>
            <person name="Ng V."/>
            <person name="Cullen D."/>
            <person name="Martin F."/>
            <person name="Rosso M.-N."/>
            <person name="Henrissat B."/>
            <person name="Hibbett D."/>
            <person name="Martinez A.T."/>
            <person name="Grigoriev I.V."/>
        </authorList>
    </citation>
    <scope>NUCLEOTIDE SEQUENCE</scope>
    <source>
        <strain evidence="2">AH 44721</strain>
    </source>
</reference>
<sequence>MSRLNRVDYVPWLAVVVSSNSTTASATNAQASSSHSRMTVITASTESASHHTSRSKVPKGTTHGKTIDVLNNVQPADFLWLELADSIYEPPFTGPCYTYLINRSTYYWSLGPQPGETDQFDRIISYKGPRDKDFKDIPRGLTVPLNRAFVNVPVIEKSDKVKGKAKAIPQDEEGSMMEESGSESSGTDANDPSYKPDDSDDEGGATGNPTNDEEPEQEDVQDEQGADNAANDTSNNGSVAPNGAAEDQMDVDEPTECLKKSGQPTCAFKDMSQCLGEQYFAEAAWIAKNTGFSVLQVYEAAGFNPTAKGNQDPEDPESDLSQLYAITTAGMDTAAKRRFAKECDDVVAGMQMEEGDPKVINKLPGARLDDALNSLMKLILFLSRRDPGLQITGHMCLIGDDAAVKAEPGRCYVSTTLAQDAVTCNNIMLAWLSCLIVGLFQGEFALCQMAACNAAAPMALGPAPAPPLLTGPPPRLVLTGLLAPAPDAEAQPPAAPIAGSSRTHDPTPTPRTSAPAAASCPQPVPMAPPVAPPPAPAPTAAHAHAVVAAAHATAAAARAHATAAAVTATAPTVTTAAPSCKQKKSTVIVPDTDDDNQAVKQWQTEDEWPQAPLTRFFKHGKDNTETSATKHVPKKTTNAHQPRYHDSSIEEIQPVDWKAFVKMGPPKTAAHREAANDEATNAQDEDEDVGEGASAAAAAALGGRVNLLPQRSLGPSCINTLLKYKFCIINWPEDVMKWYPGSRKSTWSAISSKAWVFIGSQVTDNMTILPEATKCPEWVPWSKDEMKLAKGSEQYLDIPLVSNPEGVPLLLIRDVEIVPKSASAPVNSRTLQAPTPTARSFSASAINGPSLCPFSVTAAEFIEGSLSIKLLPDSSKANSHSRSSHHHHASAPDPREPSSLVAVIAEAREHDKKALHTMPELSAQTYSPNKFISARQYHQQQQGAPSINNSTKPVIAQAFYTQSHTVPPSNRRLVHHSIPSRPQVEQDDEEADELNLRDG</sequence>
<organism evidence="2 3">
    <name type="scientific">Gymnopilus junonius</name>
    <name type="common">Spectacular rustgill mushroom</name>
    <name type="synonym">Gymnopilus spectabilis subsp. junonius</name>
    <dbReference type="NCBI Taxonomy" id="109634"/>
    <lineage>
        <taxon>Eukaryota</taxon>
        <taxon>Fungi</taxon>
        <taxon>Dikarya</taxon>
        <taxon>Basidiomycota</taxon>
        <taxon>Agaricomycotina</taxon>
        <taxon>Agaricomycetes</taxon>
        <taxon>Agaricomycetidae</taxon>
        <taxon>Agaricales</taxon>
        <taxon>Agaricineae</taxon>
        <taxon>Hymenogastraceae</taxon>
        <taxon>Gymnopilus</taxon>
    </lineage>
</organism>
<feature type="compositionally biased region" description="Low complexity" evidence="1">
    <location>
        <begin position="177"/>
        <end position="186"/>
    </location>
</feature>
<feature type="region of interest" description="Disordered" evidence="1">
    <location>
        <begin position="160"/>
        <end position="260"/>
    </location>
</feature>
<gene>
    <name evidence="2" type="ORF">CPB84DRAFT_1859118</name>
</gene>
<name>A0A9P5N6D5_GYMJU</name>
<proteinExistence type="predicted"/>
<feature type="region of interest" description="Disordered" evidence="1">
    <location>
        <begin position="621"/>
        <end position="645"/>
    </location>
</feature>
<evidence type="ECO:0000313" key="2">
    <source>
        <dbReference type="EMBL" id="KAF8867735.1"/>
    </source>
</evidence>
<keyword evidence="3" id="KW-1185">Reference proteome</keyword>
<feature type="compositionally biased region" description="Pro residues" evidence="1">
    <location>
        <begin position="522"/>
        <end position="537"/>
    </location>
</feature>
<feature type="region of interest" description="Disordered" evidence="1">
    <location>
        <begin position="966"/>
        <end position="999"/>
    </location>
</feature>
<feature type="compositionally biased region" description="Acidic residues" evidence="1">
    <location>
        <begin position="211"/>
        <end position="225"/>
    </location>
</feature>
<protein>
    <submittedName>
        <fullName evidence="2">Uncharacterized protein</fullName>
    </submittedName>
</protein>
<feature type="region of interest" description="Disordered" evidence="1">
    <location>
        <begin position="666"/>
        <end position="695"/>
    </location>
</feature>
<feature type="compositionally biased region" description="Polar residues" evidence="1">
    <location>
        <begin position="625"/>
        <end position="640"/>
    </location>
</feature>
<comment type="caution">
    <text evidence="2">The sequence shown here is derived from an EMBL/GenBank/DDBJ whole genome shotgun (WGS) entry which is preliminary data.</text>
</comment>
<evidence type="ECO:0000313" key="3">
    <source>
        <dbReference type="Proteomes" id="UP000724874"/>
    </source>
</evidence>
<feature type="region of interest" description="Disordered" evidence="1">
    <location>
        <begin position="873"/>
        <end position="897"/>
    </location>
</feature>
<feature type="compositionally biased region" description="Low complexity" evidence="1">
    <location>
        <begin position="510"/>
        <end position="519"/>
    </location>
</feature>
<feature type="compositionally biased region" description="Polar residues" evidence="1">
    <location>
        <begin position="230"/>
        <end position="239"/>
    </location>
</feature>
<feature type="region of interest" description="Disordered" evidence="1">
    <location>
        <begin position="488"/>
        <end position="538"/>
    </location>
</feature>